<evidence type="ECO:0000313" key="4">
    <source>
        <dbReference type="Proteomes" id="UP000011519"/>
    </source>
</evidence>
<evidence type="ECO:0000259" key="2">
    <source>
        <dbReference type="Pfam" id="PF22662"/>
    </source>
</evidence>
<organism evidence="3 4">
    <name type="scientific">Natrialba hulunbeirensis JCM 10989</name>
    <dbReference type="NCBI Taxonomy" id="1227493"/>
    <lineage>
        <taxon>Archaea</taxon>
        <taxon>Methanobacteriati</taxon>
        <taxon>Methanobacteriota</taxon>
        <taxon>Stenosarchaea group</taxon>
        <taxon>Halobacteria</taxon>
        <taxon>Halobacteriales</taxon>
        <taxon>Natrialbaceae</taxon>
        <taxon>Natrialba</taxon>
    </lineage>
</organism>
<dbReference type="GO" id="GO:0006355">
    <property type="term" value="P:regulation of DNA-templated transcription"/>
    <property type="evidence" value="ECO:0007669"/>
    <property type="project" value="InterPro"/>
</dbReference>
<dbReference type="InterPro" id="IPR054588">
    <property type="entry name" value="Csa3_N"/>
</dbReference>
<proteinExistence type="predicted"/>
<feature type="domain" description="Csa3 N-terminal" evidence="2">
    <location>
        <begin position="1"/>
        <end position="106"/>
    </location>
</feature>
<sequence>MGFDSRRVVRPVLGEGLESEDKVILLQPSSGSSRGEDAFEEVKQILTQVVPDFDLTTEHLPHTDFVESVLYCADLIQAAKGDTVVILGGGARELLFPLTVATFSTENYIDTILQVGDIDSSVRRLPKLNLQGSTTGAEKELLMDLIELNTPLSITDIADELAKSKSTIARHVNSLEQNSFVQTQAKGRTKTVVVTDSGRVFLETR</sequence>
<dbReference type="EMBL" id="AOIM01000009">
    <property type="protein sequence ID" value="ELY95123.1"/>
    <property type="molecule type" value="Genomic_DNA"/>
</dbReference>
<name>M0ACP5_9EURY</name>
<dbReference type="NCBIfam" id="TIGR01884">
    <property type="entry name" value="cas_HTH"/>
    <property type="match status" value="1"/>
</dbReference>
<dbReference type="Pfam" id="PF09339">
    <property type="entry name" value="HTH_IclR"/>
    <property type="match status" value="1"/>
</dbReference>
<protein>
    <submittedName>
        <fullName evidence="3">CRISPR-associated DNA-binding Csa3</fullName>
    </submittedName>
</protein>
<accession>M0ACP5</accession>
<gene>
    <name evidence="3" type="ORF">C483_02126</name>
</gene>
<dbReference type="InterPro" id="IPR010163">
    <property type="entry name" value="Csa3"/>
</dbReference>
<dbReference type="Pfam" id="PF22662">
    <property type="entry name" value="Csa3_N"/>
    <property type="match status" value="1"/>
</dbReference>
<dbReference type="InterPro" id="IPR005471">
    <property type="entry name" value="Tscrpt_reg_IclR_N"/>
</dbReference>
<feature type="domain" description="HTH iclR-type" evidence="1">
    <location>
        <begin position="147"/>
        <end position="184"/>
    </location>
</feature>
<dbReference type="SUPFAM" id="SSF46785">
    <property type="entry name" value="Winged helix' DNA-binding domain"/>
    <property type="match status" value="1"/>
</dbReference>
<evidence type="ECO:0000259" key="1">
    <source>
        <dbReference type="Pfam" id="PF09339"/>
    </source>
</evidence>
<dbReference type="AlphaFoldDB" id="M0ACP5"/>
<dbReference type="Proteomes" id="UP000011519">
    <property type="component" value="Unassembled WGS sequence"/>
</dbReference>
<dbReference type="Gene3D" id="1.10.10.10">
    <property type="entry name" value="Winged helix-like DNA-binding domain superfamily/Winged helix DNA-binding domain"/>
    <property type="match status" value="1"/>
</dbReference>
<reference evidence="3 4" key="1">
    <citation type="journal article" date="2014" name="PLoS Genet.">
        <title>Phylogenetically driven sequencing of extremely halophilic archaea reveals strategies for static and dynamic osmo-response.</title>
        <authorList>
            <person name="Becker E.A."/>
            <person name="Seitzer P.M."/>
            <person name="Tritt A."/>
            <person name="Larsen D."/>
            <person name="Krusor M."/>
            <person name="Yao A.I."/>
            <person name="Wu D."/>
            <person name="Madern D."/>
            <person name="Eisen J.A."/>
            <person name="Darling A.E."/>
            <person name="Facciotti M.T."/>
        </authorList>
    </citation>
    <scope>NUCLEOTIDE SEQUENCE [LARGE SCALE GENOMIC DNA]</scope>
    <source>
        <strain evidence="3 4">JCM 10989</strain>
    </source>
</reference>
<comment type="caution">
    <text evidence="3">The sequence shown here is derived from an EMBL/GenBank/DDBJ whole genome shotgun (WGS) entry which is preliminary data.</text>
</comment>
<dbReference type="InterPro" id="IPR036390">
    <property type="entry name" value="WH_DNA-bd_sf"/>
</dbReference>
<dbReference type="InterPro" id="IPR036388">
    <property type="entry name" value="WH-like_DNA-bd_sf"/>
</dbReference>
<dbReference type="Gene3D" id="3.40.50.11700">
    <property type="match status" value="1"/>
</dbReference>
<keyword evidence="4" id="KW-1185">Reference proteome</keyword>
<evidence type="ECO:0000313" key="3">
    <source>
        <dbReference type="EMBL" id="ELY95123.1"/>
    </source>
</evidence>
<dbReference type="GO" id="GO:0003677">
    <property type="term" value="F:DNA binding"/>
    <property type="evidence" value="ECO:0007669"/>
    <property type="project" value="UniProtKB-KW"/>
</dbReference>
<keyword evidence="3" id="KW-0238">DNA-binding</keyword>